<dbReference type="InterPro" id="IPR021884">
    <property type="entry name" value="Ice-bd_prot"/>
</dbReference>
<feature type="non-terminal residue" evidence="3">
    <location>
        <position position="1"/>
    </location>
</feature>
<proteinExistence type="inferred from homology"/>
<comment type="caution">
    <text evidence="3">The sequence shown here is derived from an EMBL/GenBank/DDBJ whole genome shotgun (WGS) entry which is preliminary data.</text>
</comment>
<keyword evidence="2" id="KW-0732">Signal</keyword>
<dbReference type="EMBL" id="CAJOBA010073713">
    <property type="protein sequence ID" value="CAF4405927.1"/>
    <property type="molecule type" value="Genomic_DNA"/>
</dbReference>
<evidence type="ECO:0000256" key="2">
    <source>
        <dbReference type="ARBA" id="ARBA00022729"/>
    </source>
</evidence>
<protein>
    <recommendedName>
        <fullName evidence="5">Ice-binding protein</fullName>
    </recommendedName>
</protein>
<evidence type="ECO:0000313" key="4">
    <source>
        <dbReference type="Proteomes" id="UP000682733"/>
    </source>
</evidence>
<comment type="similarity">
    <text evidence="1">Belongs to the ice-binding protein family.</text>
</comment>
<evidence type="ECO:0000313" key="3">
    <source>
        <dbReference type="EMBL" id="CAF4405927.1"/>
    </source>
</evidence>
<evidence type="ECO:0000256" key="1">
    <source>
        <dbReference type="ARBA" id="ARBA00005445"/>
    </source>
</evidence>
<name>A0A8S2VQE8_9BILA</name>
<evidence type="ECO:0008006" key="5">
    <source>
        <dbReference type="Google" id="ProtNLM"/>
    </source>
</evidence>
<dbReference type="AlphaFoldDB" id="A0A8S2VQE8"/>
<dbReference type="Proteomes" id="UP000682733">
    <property type="component" value="Unassembled WGS sequence"/>
</dbReference>
<dbReference type="Pfam" id="PF11999">
    <property type="entry name" value="Ice_binding"/>
    <property type="match status" value="1"/>
</dbReference>
<sequence>DLVCPSLGSAASYAVIAGSEITNAIDSNITGNVAISPSISLTGFSVIPGISGYIVGDIELGTPLALQAQMDVTIAYNSCAGASMTRLMTGVDMSGLTLPPGVYKFDAAGSLDMPNGILTLSGAGIYIFQFGSSLITSISSQILLTNGATPGCIFWQVGSSATIGLNSQFSGIILAYASITFSGGVQFSGSAFAQNAAVTMISDTIDVQSSCSLG</sequence>
<gene>
    <name evidence="3" type="ORF">TMI583_LOCUS43733</name>
</gene>
<organism evidence="3 4">
    <name type="scientific">Didymodactylos carnosus</name>
    <dbReference type="NCBI Taxonomy" id="1234261"/>
    <lineage>
        <taxon>Eukaryota</taxon>
        <taxon>Metazoa</taxon>
        <taxon>Spiralia</taxon>
        <taxon>Gnathifera</taxon>
        <taxon>Rotifera</taxon>
        <taxon>Eurotatoria</taxon>
        <taxon>Bdelloidea</taxon>
        <taxon>Philodinida</taxon>
        <taxon>Philodinidae</taxon>
        <taxon>Didymodactylos</taxon>
    </lineage>
</organism>
<reference evidence="3" key="1">
    <citation type="submission" date="2021-02" db="EMBL/GenBank/DDBJ databases">
        <authorList>
            <person name="Nowell W R."/>
        </authorList>
    </citation>
    <scope>NUCLEOTIDE SEQUENCE</scope>
</reference>
<accession>A0A8S2VQE8</accession>